<dbReference type="Proteomes" id="UP000465866">
    <property type="component" value="Chromosome"/>
</dbReference>
<dbReference type="InterPro" id="IPR017853">
    <property type="entry name" value="GH"/>
</dbReference>
<keyword evidence="3" id="KW-1185">Reference proteome</keyword>
<gene>
    <name evidence="2" type="ORF">MCOO_21320</name>
</gene>
<dbReference type="Pfam" id="PF22612">
    <property type="entry name" value="GH113"/>
    <property type="match status" value="1"/>
</dbReference>
<proteinExistence type="predicted"/>
<name>A0A7I7KWB5_9MYCO</name>
<dbReference type="AlphaFoldDB" id="A0A7I7KWB5"/>
<dbReference type="CDD" id="cd19608">
    <property type="entry name" value="GH113_mannanase-like"/>
    <property type="match status" value="1"/>
</dbReference>
<dbReference type="RefSeq" id="WP_163776318.1">
    <property type="nucleotide sequence ID" value="NZ_AP022569.1"/>
</dbReference>
<dbReference type="Gene3D" id="3.20.20.80">
    <property type="entry name" value="Glycosidases"/>
    <property type="match status" value="1"/>
</dbReference>
<reference evidence="2 3" key="1">
    <citation type="journal article" date="2019" name="Emerg. Microbes Infect.">
        <title>Comprehensive subspecies identification of 175 nontuberculous mycobacteria species based on 7547 genomic profiles.</title>
        <authorList>
            <person name="Matsumoto Y."/>
            <person name="Kinjo T."/>
            <person name="Motooka D."/>
            <person name="Nabeya D."/>
            <person name="Jung N."/>
            <person name="Uechi K."/>
            <person name="Horii T."/>
            <person name="Iida T."/>
            <person name="Fujita J."/>
            <person name="Nakamura S."/>
        </authorList>
    </citation>
    <scope>NUCLEOTIDE SEQUENCE [LARGE SCALE GENOMIC DNA]</scope>
    <source>
        <strain evidence="2 3">JCM 12404</strain>
    </source>
</reference>
<dbReference type="KEGG" id="mcoo:MCOO_21320"/>
<keyword evidence="1" id="KW-0732">Signal</keyword>
<feature type="chain" id="PRO_5039116924" description="Glycoside hydrolase family 5 domain-containing protein" evidence="1">
    <location>
        <begin position="25"/>
        <end position="387"/>
    </location>
</feature>
<dbReference type="EMBL" id="AP022569">
    <property type="protein sequence ID" value="BBX46117.1"/>
    <property type="molecule type" value="Genomic_DNA"/>
</dbReference>
<evidence type="ECO:0000313" key="3">
    <source>
        <dbReference type="Proteomes" id="UP000465866"/>
    </source>
</evidence>
<organism evidence="2 3">
    <name type="scientific">Mycobacterium cookii</name>
    <dbReference type="NCBI Taxonomy" id="1775"/>
    <lineage>
        <taxon>Bacteria</taxon>
        <taxon>Bacillati</taxon>
        <taxon>Actinomycetota</taxon>
        <taxon>Actinomycetes</taxon>
        <taxon>Mycobacteriales</taxon>
        <taxon>Mycobacteriaceae</taxon>
        <taxon>Mycobacterium</taxon>
    </lineage>
</organism>
<evidence type="ECO:0008006" key="4">
    <source>
        <dbReference type="Google" id="ProtNLM"/>
    </source>
</evidence>
<evidence type="ECO:0000256" key="1">
    <source>
        <dbReference type="SAM" id="SignalP"/>
    </source>
</evidence>
<dbReference type="InterPro" id="IPR055151">
    <property type="entry name" value="GH113"/>
</dbReference>
<feature type="signal peptide" evidence="1">
    <location>
        <begin position="1"/>
        <end position="24"/>
    </location>
</feature>
<accession>A0A7I7KWB5</accession>
<sequence>MRYLRLTMAGVLTAAISLALLTFAYPFTRTAATAPNGAVEQRGLALPTWRMDGYQGSPTTQAISDIAALGATWIQLTPTWKMATATSSTIDARWTVADAGLRSAIDLAHRKHLKVLLKPHVDPQDGANRWQINPADRAAWFGSYQRMMIHYAALAQLMGVEEFSVGCELATMSGAADRGAWLKVINAIKAVTTAPLVYAAKVDEYRSVSFWDQLDFIGIDAYFPLSTRPTTDISALESAWIPIRDQMSAFAVGVGRRILFTEAGYPSLVGAAVEPWNNQYSATPSQQEQAAAYAALFATFSGQPWWAGTFWWSWWTDKGLYGPLDLAIGGKLAESVVRNQWGSTRVAGNPRAPWVECVKNSGSLPYSAIRQDIGTFPCQDRTTGKDE</sequence>
<protein>
    <recommendedName>
        <fullName evidence="4">Glycoside hydrolase family 5 domain-containing protein</fullName>
    </recommendedName>
</protein>
<evidence type="ECO:0000313" key="2">
    <source>
        <dbReference type="EMBL" id="BBX46117.1"/>
    </source>
</evidence>
<dbReference type="SUPFAM" id="SSF51445">
    <property type="entry name" value="(Trans)glycosidases"/>
    <property type="match status" value="1"/>
</dbReference>